<accession>A1VJF7</accession>
<evidence type="ECO:0000313" key="2">
    <source>
        <dbReference type="Proteomes" id="UP000000644"/>
    </source>
</evidence>
<dbReference type="EMBL" id="CP000529">
    <property type="protein sequence ID" value="ABM35785.1"/>
    <property type="molecule type" value="Genomic_DNA"/>
</dbReference>
<sequence length="88" mass="9367">MAMFKAPGVVVSYTTDPEIQSSRKFLDQGLQTAAGVPLQCDEGADFMTFRVGLFGLEKWHQVERTVGQLAAALDRIGLVAPVGEAVAG</sequence>
<dbReference type="AlphaFoldDB" id="A1VJF7"/>
<name>A1VJF7_POLNA</name>
<keyword evidence="1" id="KW-0032">Aminotransferase</keyword>
<dbReference type="HOGENOM" id="CLU_2466388_0_0_4"/>
<dbReference type="GO" id="GO:0008483">
    <property type="term" value="F:transaminase activity"/>
    <property type="evidence" value="ECO:0007669"/>
    <property type="project" value="UniProtKB-KW"/>
</dbReference>
<keyword evidence="2" id="KW-1185">Reference proteome</keyword>
<evidence type="ECO:0000313" key="1">
    <source>
        <dbReference type="EMBL" id="ABM35785.1"/>
    </source>
</evidence>
<protein>
    <submittedName>
        <fullName evidence="1">Aminotransferase, class V</fullName>
    </submittedName>
</protein>
<proteinExistence type="predicted"/>
<dbReference type="KEGG" id="pna:Pnap_0463"/>
<dbReference type="InterPro" id="IPR015422">
    <property type="entry name" value="PyrdxlP-dep_Trfase_small"/>
</dbReference>
<organism evidence="1 2">
    <name type="scientific">Polaromonas naphthalenivorans (strain CJ2)</name>
    <dbReference type="NCBI Taxonomy" id="365044"/>
    <lineage>
        <taxon>Bacteria</taxon>
        <taxon>Pseudomonadati</taxon>
        <taxon>Pseudomonadota</taxon>
        <taxon>Betaproteobacteria</taxon>
        <taxon>Burkholderiales</taxon>
        <taxon>Comamonadaceae</taxon>
        <taxon>Polaromonas</taxon>
    </lineage>
</organism>
<dbReference type="STRING" id="365044.Pnap_0463"/>
<reference evidence="2" key="1">
    <citation type="journal article" date="2009" name="Environ. Microbiol.">
        <title>The genome of Polaromonas naphthalenivorans strain CJ2, isolated from coal tar-contaminated sediment, reveals physiological and metabolic versatility and evolution through extensive horizontal gene transfer.</title>
        <authorList>
            <person name="Yagi J.M."/>
            <person name="Sims D."/>
            <person name="Brettin T."/>
            <person name="Bruce D."/>
            <person name="Madsen E.L."/>
        </authorList>
    </citation>
    <scope>NUCLEOTIDE SEQUENCE [LARGE SCALE GENOMIC DNA]</scope>
    <source>
        <strain evidence="2">CJ2</strain>
    </source>
</reference>
<dbReference type="Proteomes" id="UP000000644">
    <property type="component" value="Chromosome"/>
</dbReference>
<dbReference type="eggNOG" id="COG0075">
    <property type="taxonomic scope" value="Bacteria"/>
</dbReference>
<keyword evidence="1" id="KW-0808">Transferase</keyword>
<dbReference type="Gene3D" id="3.90.1150.10">
    <property type="entry name" value="Aspartate Aminotransferase, domain 1"/>
    <property type="match status" value="1"/>
</dbReference>
<gene>
    <name evidence="1" type="ordered locus">Pnap_0463</name>
</gene>